<name>A0A2L2X9Q3_9FIRM</name>
<reference evidence="3" key="1">
    <citation type="submission" date="2018-02" db="EMBL/GenBank/DDBJ databases">
        <title>Genome sequence of Desulfocucumis palustris strain NAW-5.</title>
        <authorList>
            <person name="Watanabe M."/>
            <person name="Kojima H."/>
            <person name="Fukui M."/>
        </authorList>
    </citation>
    <scope>NUCLEOTIDE SEQUENCE [LARGE SCALE GENOMIC DNA]</scope>
    <source>
        <strain evidence="3">NAW-5</strain>
    </source>
</reference>
<keyword evidence="3" id="KW-1185">Reference proteome</keyword>
<evidence type="ECO:0000259" key="1">
    <source>
        <dbReference type="Pfam" id="PF01248"/>
    </source>
</evidence>
<dbReference type="Gene3D" id="3.30.1330.30">
    <property type="match status" value="1"/>
</dbReference>
<dbReference type="AlphaFoldDB" id="A0A2L2X9Q3"/>
<dbReference type="OrthoDB" id="9794863at2"/>
<dbReference type="Pfam" id="PF01248">
    <property type="entry name" value="Ribosomal_L7Ae"/>
    <property type="match status" value="1"/>
</dbReference>
<keyword evidence="2" id="KW-0689">Ribosomal protein</keyword>
<proteinExistence type="predicted"/>
<dbReference type="SUPFAM" id="SSF55315">
    <property type="entry name" value="L30e-like"/>
    <property type="match status" value="1"/>
</dbReference>
<accession>A0A2L2X9Q3</accession>
<dbReference type="InterPro" id="IPR029064">
    <property type="entry name" value="Ribosomal_eL30-like_sf"/>
</dbReference>
<dbReference type="GO" id="GO:0005840">
    <property type="term" value="C:ribosome"/>
    <property type="evidence" value="ECO:0007669"/>
    <property type="project" value="UniProtKB-KW"/>
</dbReference>
<keyword evidence="2" id="KW-0687">Ribonucleoprotein</keyword>
<dbReference type="EMBL" id="BFAV01000045">
    <property type="protein sequence ID" value="GBF32674.1"/>
    <property type="molecule type" value="Genomic_DNA"/>
</dbReference>
<feature type="domain" description="Ribosomal protein eL8/eL30/eS12/Gadd45" evidence="1">
    <location>
        <begin position="4"/>
        <end position="88"/>
    </location>
</feature>
<gene>
    <name evidence="2" type="ORF">DCCM_0870</name>
</gene>
<evidence type="ECO:0000313" key="2">
    <source>
        <dbReference type="EMBL" id="GBF32674.1"/>
    </source>
</evidence>
<sequence>MADAVYYLLGLARRAGRIESGDAAVRSAISRKKAFLLLLAEDSARRTAKPFEELTASAGIPLIKYGLKVELGRSIGKPHRSVLAVTDRNLARGIIQALEKGGV</sequence>
<protein>
    <submittedName>
        <fullName evidence="2">Ribosomal protein L7Ae family protein</fullName>
    </submittedName>
</protein>
<evidence type="ECO:0000313" key="3">
    <source>
        <dbReference type="Proteomes" id="UP000239549"/>
    </source>
</evidence>
<organism evidence="2 3">
    <name type="scientific">Desulfocucumis palustris</name>
    <dbReference type="NCBI Taxonomy" id="1898651"/>
    <lineage>
        <taxon>Bacteria</taxon>
        <taxon>Bacillati</taxon>
        <taxon>Bacillota</taxon>
        <taxon>Clostridia</taxon>
        <taxon>Eubacteriales</taxon>
        <taxon>Desulfocucumaceae</taxon>
        <taxon>Desulfocucumis</taxon>
    </lineage>
</organism>
<dbReference type="InterPro" id="IPR004038">
    <property type="entry name" value="Ribosomal_eL8/eL30/eS12/Gad45"/>
</dbReference>
<dbReference type="RefSeq" id="WP_104371168.1">
    <property type="nucleotide sequence ID" value="NZ_BFAV01000045.1"/>
</dbReference>
<comment type="caution">
    <text evidence="2">The sequence shown here is derived from an EMBL/GenBank/DDBJ whole genome shotgun (WGS) entry which is preliminary data.</text>
</comment>
<dbReference type="Proteomes" id="UP000239549">
    <property type="component" value="Unassembled WGS sequence"/>
</dbReference>